<sequence>MAKNGSWHHNNTNLAGLLGFVAVANGVAGLFFGDTVKIVVLVLTVIIVGWAVYQMASNKKAGRA</sequence>
<evidence type="ECO:0000313" key="3">
    <source>
        <dbReference type="Proteomes" id="UP000014184"/>
    </source>
</evidence>
<accession>A0A9P2TDX5</accession>
<evidence type="ECO:0000313" key="2">
    <source>
        <dbReference type="EMBL" id="EOR72685.1"/>
    </source>
</evidence>
<keyword evidence="1" id="KW-0472">Membrane</keyword>
<dbReference type="RefSeq" id="WP_011290648.1">
    <property type="nucleotide sequence ID" value="NZ_AOSG01000004.1"/>
</dbReference>
<protein>
    <submittedName>
        <fullName evidence="2">Uncharacterized protein</fullName>
    </submittedName>
</protein>
<dbReference type="AlphaFoldDB" id="A0A9P2TDX5"/>
<keyword evidence="1" id="KW-1133">Transmembrane helix</keyword>
<reference evidence="2 3" key="1">
    <citation type="journal article" date="2013" name="Genome Announc.">
        <title>Draft Genome Sequence of the Lignocellulose Decomposer Thermobifida fusca Strain TM51.</title>
        <authorList>
            <person name="Toth A."/>
            <person name="Barna T."/>
            <person name="Nagy I."/>
            <person name="Horvath B."/>
            <person name="Nagy I."/>
            <person name="Tancsics A."/>
            <person name="Kriszt B."/>
            <person name="Baka E."/>
            <person name="Fekete C."/>
            <person name="Kukolya J."/>
        </authorList>
    </citation>
    <scope>NUCLEOTIDE SEQUENCE [LARGE SCALE GENOMIC DNA]</scope>
    <source>
        <strain evidence="2 3">TM51</strain>
    </source>
</reference>
<feature type="transmembrane region" description="Helical" evidence="1">
    <location>
        <begin position="38"/>
        <end position="56"/>
    </location>
</feature>
<evidence type="ECO:0000256" key="1">
    <source>
        <dbReference type="SAM" id="Phobius"/>
    </source>
</evidence>
<name>A0A9P2TDX5_THEFU</name>
<keyword evidence="1" id="KW-0812">Transmembrane</keyword>
<comment type="caution">
    <text evidence="2">The sequence shown here is derived from an EMBL/GenBank/DDBJ whole genome shotgun (WGS) entry which is preliminary data.</text>
</comment>
<keyword evidence="3" id="KW-1185">Reference proteome</keyword>
<dbReference type="Proteomes" id="UP000014184">
    <property type="component" value="Unassembled WGS sequence"/>
</dbReference>
<proteinExistence type="predicted"/>
<feature type="transmembrane region" description="Helical" evidence="1">
    <location>
        <begin position="12"/>
        <end position="32"/>
    </location>
</feature>
<gene>
    <name evidence="2" type="ORF">TM51_01333</name>
</gene>
<dbReference type="EMBL" id="AOSG01000004">
    <property type="protein sequence ID" value="EOR72685.1"/>
    <property type="molecule type" value="Genomic_DNA"/>
</dbReference>
<organism evidence="2 3">
    <name type="scientific">Thermobifida fusca TM51</name>
    <dbReference type="NCBI Taxonomy" id="1169414"/>
    <lineage>
        <taxon>Bacteria</taxon>
        <taxon>Bacillati</taxon>
        <taxon>Actinomycetota</taxon>
        <taxon>Actinomycetes</taxon>
        <taxon>Streptosporangiales</taxon>
        <taxon>Nocardiopsidaceae</taxon>
        <taxon>Thermobifida</taxon>
    </lineage>
</organism>